<accession>A0A2J7TKT7</accession>
<dbReference type="Proteomes" id="UP000236286">
    <property type="component" value="Unassembled WGS sequence"/>
</dbReference>
<evidence type="ECO:0000313" key="2">
    <source>
        <dbReference type="EMBL" id="PNG27386.1"/>
    </source>
</evidence>
<keyword evidence="1" id="KW-0732">Signal</keyword>
<evidence type="ECO:0000313" key="3">
    <source>
        <dbReference type="Proteomes" id="UP000236286"/>
    </source>
</evidence>
<comment type="caution">
    <text evidence="2">The sequence shown here is derived from an EMBL/GenBank/DDBJ whole genome shotgun (WGS) entry which is preliminary data.</text>
</comment>
<gene>
    <name evidence="2" type="ORF">CR492_00040</name>
</gene>
<protein>
    <submittedName>
        <fullName evidence="2">Uncharacterized protein</fullName>
    </submittedName>
</protein>
<feature type="signal peptide" evidence="1">
    <location>
        <begin position="1"/>
        <end position="21"/>
    </location>
</feature>
<name>A0A2J7TKT7_METSI</name>
<evidence type="ECO:0000256" key="1">
    <source>
        <dbReference type="SAM" id="SignalP"/>
    </source>
</evidence>
<dbReference type="AlphaFoldDB" id="A0A2J7TKT7"/>
<organism evidence="2 3">
    <name type="scientific">Methylocella silvestris</name>
    <dbReference type="NCBI Taxonomy" id="199596"/>
    <lineage>
        <taxon>Bacteria</taxon>
        <taxon>Pseudomonadati</taxon>
        <taxon>Pseudomonadota</taxon>
        <taxon>Alphaproteobacteria</taxon>
        <taxon>Hyphomicrobiales</taxon>
        <taxon>Beijerinckiaceae</taxon>
        <taxon>Methylocella</taxon>
    </lineage>
</organism>
<sequence>MYEANLFRVMLFGAFAMSMTASTVQLHATQNFALTSSHIPMERLARAVKWHMLQVASNERAESFSFQSGNP</sequence>
<proteinExistence type="predicted"/>
<reference evidence="2 3" key="1">
    <citation type="submission" date="2017-10" db="EMBL/GenBank/DDBJ databases">
        <title>Genome announcement of Methylocella silvestris TVC from permafrost.</title>
        <authorList>
            <person name="Wang J."/>
            <person name="Geng K."/>
            <person name="Ul-Haque F."/>
            <person name="Crombie A.T."/>
            <person name="Street L.E."/>
            <person name="Wookey P.A."/>
            <person name="Murrell J.C."/>
            <person name="Pratscher J."/>
        </authorList>
    </citation>
    <scope>NUCLEOTIDE SEQUENCE [LARGE SCALE GENOMIC DNA]</scope>
    <source>
        <strain evidence="2 3">TVC</strain>
    </source>
</reference>
<dbReference type="EMBL" id="PDZR01000001">
    <property type="protein sequence ID" value="PNG27386.1"/>
    <property type="molecule type" value="Genomic_DNA"/>
</dbReference>
<feature type="chain" id="PRO_5014466219" evidence="1">
    <location>
        <begin position="22"/>
        <end position="71"/>
    </location>
</feature>